<evidence type="ECO:0000259" key="1">
    <source>
        <dbReference type="SMART" id="SM00471"/>
    </source>
</evidence>
<reference evidence="2 3" key="1">
    <citation type="submission" date="2016-10" db="EMBL/GenBank/DDBJ databases">
        <authorList>
            <person name="de Groot N.N."/>
        </authorList>
    </citation>
    <scope>NUCLEOTIDE SEQUENCE [LARGE SCALE GENOMIC DNA]</scope>
    <source>
        <strain evidence="2 3">DSM 25186</strain>
    </source>
</reference>
<dbReference type="OrthoDB" id="9803619at2"/>
<dbReference type="AlphaFoldDB" id="A0A1G9N7N7"/>
<name>A0A1G9N7N7_9BACT</name>
<dbReference type="RefSeq" id="WP_089685159.1">
    <property type="nucleotide sequence ID" value="NZ_FNFO01000008.1"/>
</dbReference>
<evidence type="ECO:0000313" key="2">
    <source>
        <dbReference type="EMBL" id="SDL82127.1"/>
    </source>
</evidence>
<organism evidence="2 3">
    <name type="scientific">Catalinimonas alkaloidigena</name>
    <dbReference type="NCBI Taxonomy" id="1075417"/>
    <lineage>
        <taxon>Bacteria</taxon>
        <taxon>Pseudomonadati</taxon>
        <taxon>Bacteroidota</taxon>
        <taxon>Cytophagia</taxon>
        <taxon>Cytophagales</taxon>
        <taxon>Catalimonadaceae</taxon>
        <taxon>Catalinimonas</taxon>
    </lineage>
</organism>
<dbReference type="PANTHER" id="PTHR11373:SF4">
    <property type="entry name" value="DEOXYNUCLEOSIDE TRIPHOSPHATE TRIPHOSPHOHYDROLASE SAMHD1"/>
    <property type="match status" value="1"/>
</dbReference>
<sequence length="413" mass="47657">MNKRKIINDPVYGFITIPSDLIFDLIEHPYFQRLRRIRQLGMTDFVYPGALHTRFHHALGALHLMGVALETLRRKGHLIWDLEHEAAQAAILMHDIGHGPFSHVLEHSLLHNIPHERVSLLIMHHLNRELNGALEMAIQMFTNQYERRFFHQLISSQLDVDRLDYLKRDCYFTGVSEGSIGAIRILKMLDVHENELVVEEKGIYTIESFLNARRVMYWQVYLHKTTVSAEQMMIQIIRRARELVQAGETLFASPALQFFLSQDVRWDEMEQNPDAFNAFVSLDDFDLWTSVKVWSQSNDQVLALLSRALMERQLFRVRLSNEPFAPELIAQLQKQVQAKLGVSEADLSYLVLHGNISNAAYQPKAASIRLLRKSGEVIDVVEASDLQNLRAFSGIVRKYFLCWPREAGPLAFA</sequence>
<keyword evidence="3" id="KW-1185">Reference proteome</keyword>
<evidence type="ECO:0000313" key="3">
    <source>
        <dbReference type="Proteomes" id="UP000198510"/>
    </source>
</evidence>
<protein>
    <recommendedName>
        <fullName evidence="1">HD/PDEase domain-containing protein</fullName>
    </recommendedName>
</protein>
<feature type="domain" description="HD/PDEase" evidence="1">
    <location>
        <begin position="50"/>
        <end position="175"/>
    </location>
</feature>
<accession>A0A1G9N7N7</accession>
<dbReference type="GO" id="GO:0008832">
    <property type="term" value="F:dGTPase activity"/>
    <property type="evidence" value="ECO:0007669"/>
    <property type="project" value="TreeGrafter"/>
</dbReference>
<proteinExistence type="predicted"/>
<dbReference type="SMART" id="SM00471">
    <property type="entry name" value="HDc"/>
    <property type="match status" value="1"/>
</dbReference>
<dbReference type="PANTHER" id="PTHR11373">
    <property type="entry name" value="DEOXYNUCLEOSIDE TRIPHOSPHATE TRIPHOSPHOHYDROLASE"/>
    <property type="match status" value="1"/>
</dbReference>
<dbReference type="Gene3D" id="1.10.3210.10">
    <property type="entry name" value="Hypothetical protein af1432"/>
    <property type="match status" value="1"/>
</dbReference>
<dbReference type="EMBL" id="FNFO01000008">
    <property type="protein sequence ID" value="SDL82127.1"/>
    <property type="molecule type" value="Genomic_DNA"/>
</dbReference>
<dbReference type="Pfam" id="PF19276">
    <property type="entry name" value="HD_assoc_2"/>
    <property type="match status" value="1"/>
</dbReference>
<dbReference type="InterPro" id="IPR003607">
    <property type="entry name" value="HD/PDEase_dom"/>
</dbReference>
<gene>
    <name evidence="2" type="ORF">SAMN05421823_108196</name>
</gene>
<dbReference type="STRING" id="1075417.SAMN05421823_108196"/>
<dbReference type="InterPro" id="IPR045509">
    <property type="entry name" value="HD_assoc_2"/>
</dbReference>
<dbReference type="SUPFAM" id="SSF109604">
    <property type="entry name" value="HD-domain/PDEase-like"/>
    <property type="match status" value="1"/>
</dbReference>
<dbReference type="InterPro" id="IPR050135">
    <property type="entry name" value="dGTPase-like"/>
</dbReference>
<dbReference type="Proteomes" id="UP000198510">
    <property type="component" value="Unassembled WGS sequence"/>
</dbReference>
<dbReference type="CDD" id="cd00077">
    <property type="entry name" value="HDc"/>
    <property type="match status" value="1"/>
</dbReference>
<dbReference type="GO" id="GO:0006203">
    <property type="term" value="P:dGTP catabolic process"/>
    <property type="evidence" value="ECO:0007669"/>
    <property type="project" value="TreeGrafter"/>
</dbReference>